<keyword evidence="3" id="KW-1185">Reference proteome</keyword>
<feature type="region of interest" description="Disordered" evidence="1">
    <location>
        <begin position="100"/>
        <end position="120"/>
    </location>
</feature>
<proteinExistence type="predicted"/>
<name>A0A4P9XMN9_9FUNG</name>
<organism evidence="2 3">
    <name type="scientific">Thamnocephalis sphaerospora</name>
    <dbReference type="NCBI Taxonomy" id="78915"/>
    <lineage>
        <taxon>Eukaryota</taxon>
        <taxon>Fungi</taxon>
        <taxon>Fungi incertae sedis</taxon>
        <taxon>Zoopagomycota</taxon>
        <taxon>Zoopagomycotina</taxon>
        <taxon>Zoopagomycetes</taxon>
        <taxon>Zoopagales</taxon>
        <taxon>Sigmoideomycetaceae</taxon>
        <taxon>Thamnocephalis</taxon>
    </lineage>
</organism>
<dbReference type="AlphaFoldDB" id="A0A4P9XMN9"/>
<reference evidence="3" key="1">
    <citation type="journal article" date="2018" name="Nat. Microbiol.">
        <title>Leveraging single-cell genomics to expand the fungal tree of life.</title>
        <authorList>
            <person name="Ahrendt S.R."/>
            <person name="Quandt C.A."/>
            <person name="Ciobanu D."/>
            <person name="Clum A."/>
            <person name="Salamov A."/>
            <person name="Andreopoulos B."/>
            <person name="Cheng J.F."/>
            <person name="Woyke T."/>
            <person name="Pelin A."/>
            <person name="Henrissat B."/>
            <person name="Reynolds N.K."/>
            <person name="Benny G.L."/>
            <person name="Smith M.E."/>
            <person name="James T.Y."/>
            <person name="Grigoriev I.V."/>
        </authorList>
    </citation>
    <scope>NUCLEOTIDE SEQUENCE [LARGE SCALE GENOMIC DNA]</scope>
    <source>
        <strain evidence="3">RSA 1356</strain>
    </source>
</reference>
<feature type="compositionally biased region" description="Pro residues" evidence="1">
    <location>
        <begin position="1"/>
        <end position="11"/>
    </location>
</feature>
<dbReference type="Proteomes" id="UP000271241">
    <property type="component" value="Unassembled WGS sequence"/>
</dbReference>
<feature type="region of interest" description="Disordered" evidence="1">
    <location>
        <begin position="1"/>
        <end position="25"/>
    </location>
</feature>
<gene>
    <name evidence="2" type="ORF">THASP1DRAFT_24617</name>
</gene>
<protein>
    <submittedName>
        <fullName evidence="2">Uncharacterized protein</fullName>
    </submittedName>
</protein>
<evidence type="ECO:0000313" key="2">
    <source>
        <dbReference type="EMBL" id="RKP07184.1"/>
    </source>
</evidence>
<evidence type="ECO:0000256" key="1">
    <source>
        <dbReference type="SAM" id="MobiDB-lite"/>
    </source>
</evidence>
<sequence>MSLRLPSPPSSKPRCRSRPSGDAVSAVEAAIAHDGSIHGAVEMDAAEAHEHDSAAKHDNDRWLEPHDLVMRSPLQHSIYDSLDSEPMDYFDLEELIEQASTGSSSCMPGLSATDDDDGDYDEYDEYDVYDRDDHDISLCEEEEDDTVDALVKLPEAPLSLDVHPSPLLSAPSAQTVATTPAGEVADAHSAPVAYRFDAQTGCMTPPPSPYVPIHLPSFVQQHPHVRQWMLENQFSYPQRYPVAMVPAHPQAAPAPGYAGDAWSTWNQPADLQTSSATHSSSSVWADEDLYLDVSDDDGDEPYSPSDDWLFGAYGVSGQRWVIEEAGSIAAASATLPAPIANNAIASMAM</sequence>
<dbReference type="EMBL" id="KZ992754">
    <property type="protein sequence ID" value="RKP07184.1"/>
    <property type="molecule type" value="Genomic_DNA"/>
</dbReference>
<accession>A0A4P9XMN9</accession>
<evidence type="ECO:0000313" key="3">
    <source>
        <dbReference type="Proteomes" id="UP000271241"/>
    </source>
</evidence>